<dbReference type="PANTHER" id="PTHR30469">
    <property type="entry name" value="MULTIDRUG RESISTANCE PROTEIN MDTA"/>
    <property type="match status" value="1"/>
</dbReference>
<dbReference type="Gene3D" id="2.40.420.20">
    <property type="match status" value="1"/>
</dbReference>
<feature type="domain" description="Multidrug resistance protein MdtA-like alpha-helical hairpin" evidence="10">
    <location>
        <begin position="138"/>
        <end position="207"/>
    </location>
</feature>
<evidence type="ECO:0000259" key="13">
    <source>
        <dbReference type="Pfam" id="PF25967"/>
    </source>
</evidence>
<name>A0A6N6VJB8_9HYPH</name>
<keyword evidence="6 9" id="KW-0472">Membrane</keyword>
<feature type="transmembrane region" description="Helical" evidence="9">
    <location>
        <begin position="39"/>
        <end position="57"/>
    </location>
</feature>
<sequence length="408" mass="43029">MRRFARTPPVSTTGSRGRGAENHDKNEDIQIRRASPRTVLIAAGGLLFAGFAVHSYFGGDVAHKGKGVDTPSVAVAPAQRRDIPVYAQAVGTVVANATVQVKSRIDGQIVGAGFKEGQLVRKGDLLFQIDRAPYEAALRAARANLQRDEAQLANAQLDLGRANKLVKNGYVSEQTRDAAIAQSKALAGSVAADRAAVDQADLQLGYTEIRSPIDGKTGPFLVDVGNIITSASGTPLVTVTQIQPVKISFALAQQNLPKLQQALASKSLVASLKTHGEKDGEVVAPIDFIGNTINATSGTIELRATYDNADMRLVPGEYVDVRVRIADLKQAITVPRDAVNTGQNGQYVYVVTPEMKVELRNITVLDQAGDIAAVDGAVKEGENVIVDGQLRVAPGMGVKIAAKGPAAS</sequence>
<dbReference type="Pfam" id="PF25944">
    <property type="entry name" value="Beta-barrel_RND"/>
    <property type="match status" value="1"/>
</dbReference>
<feature type="compositionally biased region" description="Basic and acidic residues" evidence="8">
    <location>
        <begin position="18"/>
        <end position="31"/>
    </location>
</feature>
<comment type="caution">
    <text evidence="14">The sequence shown here is derived from an EMBL/GenBank/DDBJ whole genome shotgun (WGS) entry which is preliminary data.</text>
</comment>
<dbReference type="NCBIfam" id="TIGR01730">
    <property type="entry name" value="RND_mfp"/>
    <property type="match status" value="1"/>
</dbReference>
<reference evidence="14 15" key="1">
    <citation type="submission" date="2019-09" db="EMBL/GenBank/DDBJ databases">
        <title>Parvibaculum sedimenti sp. nov., isolated from sediment.</title>
        <authorList>
            <person name="Wang Y."/>
        </authorList>
    </citation>
    <scope>NUCLEOTIDE SEQUENCE [LARGE SCALE GENOMIC DNA]</scope>
    <source>
        <strain evidence="14 15">HXT-9</strain>
    </source>
</reference>
<dbReference type="Gene3D" id="2.40.50.100">
    <property type="match status" value="1"/>
</dbReference>
<proteinExistence type="inferred from homology"/>
<evidence type="ECO:0000256" key="8">
    <source>
        <dbReference type="SAM" id="MobiDB-lite"/>
    </source>
</evidence>
<comment type="similarity">
    <text evidence="2">Belongs to the membrane fusion protein (MFP) (TC 8.A.1) family.</text>
</comment>
<feature type="region of interest" description="Disordered" evidence="8">
    <location>
        <begin position="1"/>
        <end position="31"/>
    </location>
</feature>
<gene>
    <name evidence="14" type="ORF">F2P47_05330</name>
</gene>
<evidence type="ECO:0000259" key="12">
    <source>
        <dbReference type="Pfam" id="PF25944"/>
    </source>
</evidence>
<evidence type="ECO:0000256" key="9">
    <source>
        <dbReference type="SAM" id="Phobius"/>
    </source>
</evidence>
<keyword evidence="3" id="KW-0813">Transport</keyword>
<keyword evidence="9" id="KW-0812">Transmembrane</keyword>
<dbReference type="InterPro" id="IPR058624">
    <property type="entry name" value="MdtA-like_HH"/>
</dbReference>
<dbReference type="AlphaFoldDB" id="A0A6N6VJB8"/>
<dbReference type="Pfam" id="PF25876">
    <property type="entry name" value="HH_MFP_RND"/>
    <property type="match status" value="1"/>
</dbReference>
<comment type="subcellular location">
    <subcellularLocation>
        <location evidence="1">Cell membrane</location>
    </subcellularLocation>
</comment>
<dbReference type="InterPro" id="IPR058627">
    <property type="entry name" value="MdtA-like_C"/>
</dbReference>
<dbReference type="InterPro" id="IPR006143">
    <property type="entry name" value="RND_pump_MFP"/>
</dbReference>
<dbReference type="Gene3D" id="1.10.287.470">
    <property type="entry name" value="Helix hairpin bin"/>
    <property type="match status" value="1"/>
</dbReference>
<keyword evidence="9" id="KW-1133">Transmembrane helix</keyword>
<evidence type="ECO:0000256" key="2">
    <source>
        <dbReference type="ARBA" id="ARBA00009477"/>
    </source>
</evidence>
<dbReference type="Pfam" id="PF25917">
    <property type="entry name" value="BSH_RND"/>
    <property type="match status" value="1"/>
</dbReference>
<keyword evidence="5" id="KW-0997">Cell inner membrane</keyword>
<evidence type="ECO:0000256" key="1">
    <source>
        <dbReference type="ARBA" id="ARBA00004236"/>
    </source>
</evidence>
<evidence type="ECO:0000313" key="14">
    <source>
        <dbReference type="EMBL" id="KAB7741171.1"/>
    </source>
</evidence>
<feature type="domain" description="Multidrug resistance protein MdtA-like beta-barrel" evidence="12">
    <location>
        <begin position="244"/>
        <end position="325"/>
    </location>
</feature>
<feature type="coiled-coil region" evidence="7">
    <location>
        <begin position="138"/>
        <end position="165"/>
    </location>
</feature>
<dbReference type="PANTHER" id="PTHR30469:SF36">
    <property type="entry name" value="BLL3903 PROTEIN"/>
    <property type="match status" value="1"/>
</dbReference>
<keyword evidence="7" id="KW-0175">Coiled coil</keyword>
<evidence type="ECO:0000259" key="10">
    <source>
        <dbReference type="Pfam" id="PF25876"/>
    </source>
</evidence>
<evidence type="ECO:0000256" key="6">
    <source>
        <dbReference type="ARBA" id="ARBA00023136"/>
    </source>
</evidence>
<organism evidence="14 15">
    <name type="scientific">Parvibaculum sedimenti</name>
    <dbReference type="NCBI Taxonomy" id="2608632"/>
    <lineage>
        <taxon>Bacteria</taxon>
        <taxon>Pseudomonadati</taxon>
        <taxon>Pseudomonadota</taxon>
        <taxon>Alphaproteobacteria</taxon>
        <taxon>Hyphomicrobiales</taxon>
        <taxon>Parvibaculaceae</taxon>
        <taxon>Parvibaculum</taxon>
    </lineage>
</organism>
<feature type="domain" description="Multidrug resistance protein MdtA-like C-terminal permuted SH3" evidence="13">
    <location>
        <begin position="330"/>
        <end position="388"/>
    </location>
</feature>
<evidence type="ECO:0000256" key="3">
    <source>
        <dbReference type="ARBA" id="ARBA00022448"/>
    </source>
</evidence>
<evidence type="ECO:0000256" key="7">
    <source>
        <dbReference type="SAM" id="Coils"/>
    </source>
</evidence>
<dbReference type="GO" id="GO:0015562">
    <property type="term" value="F:efflux transmembrane transporter activity"/>
    <property type="evidence" value="ECO:0007669"/>
    <property type="project" value="TreeGrafter"/>
</dbReference>
<dbReference type="InterPro" id="IPR058626">
    <property type="entry name" value="MdtA-like_b-barrel"/>
</dbReference>
<dbReference type="Proteomes" id="UP000468901">
    <property type="component" value="Unassembled WGS sequence"/>
</dbReference>
<evidence type="ECO:0000256" key="4">
    <source>
        <dbReference type="ARBA" id="ARBA00022475"/>
    </source>
</evidence>
<feature type="domain" description="Multidrug resistance protein MdtA-like barrel-sandwich hybrid" evidence="11">
    <location>
        <begin position="98"/>
        <end position="240"/>
    </location>
</feature>
<dbReference type="EMBL" id="WESC01000004">
    <property type="protein sequence ID" value="KAB7741171.1"/>
    <property type="molecule type" value="Genomic_DNA"/>
</dbReference>
<accession>A0A6N6VJB8</accession>
<evidence type="ECO:0000259" key="11">
    <source>
        <dbReference type="Pfam" id="PF25917"/>
    </source>
</evidence>
<dbReference type="SUPFAM" id="SSF111369">
    <property type="entry name" value="HlyD-like secretion proteins"/>
    <property type="match status" value="1"/>
</dbReference>
<keyword evidence="15" id="KW-1185">Reference proteome</keyword>
<dbReference type="Gene3D" id="2.40.30.170">
    <property type="match status" value="1"/>
</dbReference>
<dbReference type="Pfam" id="PF25967">
    <property type="entry name" value="RND-MFP_C"/>
    <property type="match status" value="1"/>
</dbReference>
<evidence type="ECO:0000256" key="5">
    <source>
        <dbReference type="ARBA" id="ARBA00022519"/>
    </source>
</evidence>
<keyword evidence="4" id="KW-1003">Cell membrane</keyword>
<evidence type="ECO:0000313" key="15">
    <source>
        <dbReference type="Proteomes" id="UP000468901"/>
    </source>
</evidence>
<protein>
    <submittedName>
        <fullName evidence="14">Efflux RND transporter periplasmic adaptor subunit</fullName>
    </submittedName>
</protein>
<dbReference type="InterPro" id="IPR058625">
    <property type="entry name" value="MdtA-like_BSH"/>
</dbReference>
<dbReference type="GO" id="GO:1990281">
    <property type="term" value="C:efflux pump complex"/>
    <property type="evidence" value="ECO:0007669"/>
    <property type="project" value="TreeGrafter"/>
</dbReference>